<dbReference type="AlphaFoldDB" id="V4NTB2"/>
<dbReference type="InterPro" id="IPR019404">
    <property type="entry name" value="Mediator_Med11"/>
</dbReference>
<reference evidence="5 6" key="1">
    <citation type="journal article" date="2013" name="Front. Plant Sci.">
        <title>The Reference Genome of the Halophytic Plant Eutrema salsugineum.</title>
        <authorList>
            <person name="Yang R."/>
            <person name="Jarvis D.E."/>
            <person name="Chen H."/>
            <person name="Beilstein M.A."/>
            <person name="Grimwood J."/>
            <person name="Jenkins J."/>
            <person name="Shu S."/>
            <person name="Prochnik S."/>
            <person name="Xin M."/>
            <person name="Ma C."/>
            <person name="Schmutz J."/>
            <person name="Wing R.A."/>
            <person name="Mitchell-Olds T."/>
            <person name="Schumaker K.S."/>
            <person name="Wang X."/>
        </authorList>
    </citation>
    <scope>NUCLEOTIDE SEQUENCE [LARGE SCALE GENOMIC DNA]</scope>
</reference>
<dbReference type="PANTHER" id="PTHR22890">
    <property type="entry name" value="MEDIATOR OF RNA POLYMERASE II TRANSCRIPTION SUBUNIT 11"/>
    <property type="match status" value="1"/>
</dbReference>
<dbReference type="Gramene" id="ESQ49956">
    <property type="protein sequence ID" value="ESQ49956"/>
    <property type="gene ID" value="EUTSA_v10022365mg"/>
</dbReference>
<organism evidence="5 6">
    <name type="scientific">Eutrema salsugineum</name>
    <name type="common">Saltwater cress</name>
    <name type="synonym">Sisymbrium salsugineum</name>
    <dbReference type="NCBI Taxonomy" id="72664"/>
    <lineage>
        <taxon>Eukaryota</taxon>
        <taxon>Viridiplantae</taxon>
        <taxon>Streptophyta</taxon>
        <taxon>Embryophyta</taxon>
        <taxon>Tracheophyta</taxon>
        <taxon>Spermatophyta</taxon>
        <taxon>Magnoliopsida</taxon>
        <taxon>eudicotyledons</taxon>
        <taxon>Gunneridae</taxon>
        <taxon>Pentapetalae</taxon>
        <taxon>rosids</taxon>
        <taxon>malvids</taxon>
        <taxon>Brassicales</taxon>
        <taxon>Brassicaceae</taxon>
        <taxon>Eutremeae</taxon>
        <taxon>Eutrema</taxon>
    </lineage>
</organism>
<evidence type="ECO:0000256" key="1">
    <source>
        <dbReference type="ARBA" id="ARBA00004123"/>
    </source>
</evidence>
<evidence type="ECO:0000256" key="4">
    <source>
        <dbReference type="RuleBase" id="RU364147"/>
    </source>
</evidence>
<name>V4NTB2_EUTSA</name>
<evidence type="ECO:0000313" key="6">
    <source>
        <dbReference type="Proteomes" id="UP000030689"/>
    </source>
</evidence>
<dbReference type="OrthoDB" id="5418434at2759"/>
<dbReference type="Gene3D" id="1.10.287.3490">
    <property type="match status" value="1"/>
</dbReference>
<comment type="subunit">
    <text evidence="4">Component of the Mediator complex.</text>
</comment>
<keyword evidence="6" id="KW-1185">Reference proteome</keyword>
<dbReference type="GO" id="GO:0003712">
    <property type="term" value="F:transcription coregulator activity"/>
    <property type="evidence" value="ECO:0007669"/>
    <property type="project" value="InterPro"/>
</dbReference>
<comment type="subcellular location">
    <subcellularLocation>
        <location evidence="1 4">Nucleus</location>
    </subcellularLocation>
</comment>
<proteinExistence type="inferred from homology"/>
<accession>V4NTB2</accession>
<dbReference type="Proteomes" id="UP000030689">
    <property type="component" value="Unassembled WGS sequence"/>
</dbReference>
<dbReference type="Pfam" id="PF10280">
    <property type="entry name" value="Med11"/>
    <property type="match status" value="1"/>
</dbReference>
<evidence type="ECO:0000313" key="5">
    <source>
        <dbReference type="EMBL" id="ESQ49956.1"/>
    </source>
</evidence>
<keyword evidence="4" id="KW-0010">Activator</keyword>
<dbReference type="GO" id="GO:0006357">
    <property type="term" value="P:regulation of transcription by RNA polymerase II"/>
    <property type="evidence" value="ECO:0007669"/>
    <property type="project" value="InterPro"/>
</dbReference>
<feature type="non-terminal residue" evidence="5">
    <location>
        <position position="1"/>
    </location>
</feature>
<dbReference type="STRING" id="72664.V4NTB2"/>
<protein>
    <recommendedName>
        <fullName evidence="4">Mediator of RNA polymerase II transcription subunit 11</fullName>
    </recommendedName>
    <alternativeName>
        <fullName evidence="4">Mediator complex subunit 11</fullName>
    </alternativeName>
</protein>
<keyword evidence="4" id="KW-0805">Transcription regulation</keyword>
<comment type="similarity">
    <text evidence="2 4">Belongs to the Mediator complex subunit 11 family.</text>
</comment>
<keyword evidence="4" id="KW-0804">Transcription</keyword>
<dbReference type="GO" id="GO:0016592">
    <property type="term" value="C:mediator complex"/>
    <property type="evidence" value="ECO:0007669"/>
    <property type="project" value="InterPro"/>
</dbReference>
<gene>
    <name evidence="4" type="primary">MED11</name>
    <name evidence="5" type="ORF">EUTSA_v10022365mg</name>
</gene>
<dbReference type="EMBL" id="KI517408">
    <property type="protein sequence ID" value="ESQ49956.1"/>
    <property type="molecule type" value="Genomic_DNA"/>
</dbReference>
<evidence type="ECO:0000256" key="3">
    <source>
        <dbReference type="ARBA" id="ARBA00023242"/>
    </source>
</evidence>
<dbReference type="eggNOG" id="ENOG502S141">
    <property type="taxonomic scope" value="Eukaryota"/>
</dbReference>
<dbReference type="FunFam" id="1.10.287.3490:FF:000002">
    <property type="entry name" value="Mediator of RNA polymerase II transcription subunit 11"/>
    <property type="match status" value="1"/>
</dbReference>
<dbReference type="KEGG" id="eus:EUTSA_v10022365mg"/>
<sequence>IYEVDFVPFYVLELSALLSSSIFHRFVVPSLLRRLLHRLLRRLVFLPPSNSVQYIPLSYPSCSSFLKEIEMDPQTQNTSLQRLQNVERRVVRVLDIAGGVMDELASPSGPKKEFVNSHCREFMQSMKDIQVTLREEIKSACEYRPFEKCDYNARIANEICLQKLEYVLTQLDDLKQTADRYPSSS</sequence>
<evidence type="ECO:0000256" key="2">
    <source>
        <dbReference type="ARBA" id="ARBA00008186"/>
    </source>
</evidence>
<comment type="function">
    <text evidence="4">Component of the Mediator complex, a coactivator involved in the regulated transcription of nearly all RNA polymerase II-dependent genes. Mediator functions as a bridge to convey information from gene-specific regulatory proteins to the basal RNA polymerase II transcription machinery. Mediator is recruited to promoters by direct interactions with regulatory proteins and serves as a scaffold for the assembly of a functional pre-initiation complex with RNA polymerase II and the general transcription factors.</text>
</comment>
<keyword evidence="3 4" id="KW-0539">Nucleus</keyword>